<dbReference type="InterPro" id="IPR027417">
    <property type="entry name" value="P-loop_NTPase"/>
</dbReference>
<dbReference type="EMBL" id="JACEZS010000017">
    <property type="protein sequence ID" value="MBA5607380.1"/>
    <property type="molecule type" value="Genomic_DNA"/>
</dbReference>
<reference evidence="2 3" key="1">
    <citation type="submission" date="2020-07" db="EMBL/GenBank/DDBJ databases">
        <title>Novel species isolated from subtropical streams in China.</title>
        <authorList>
            <person name="Lu H."/>
        </authorList>
    </citation>
    <scope>NUCLEOTIDE SEQUENCE [LARGE SCALE GENOMIC DNA]</scope>
    <source>
        <strain evidence="2 3">FT3S</strain>
    </source>
</reference>
<dbReference type="InterPro" id="IPR008868">
    <property type="entry name" value="TniB"/>
</dbReference>
<dbReference type="InterPro" id="IPR003593">
    <property type="entry name" value="AAA+_ATPase"/>
</dbReference>
<evidence type="ECO:0000313" key="3">
    <source>
        <dbReference type="Proteomes" id="UP000566711"/>
    </source>
</evidence>
<dbReference type="AlphaFoldDB" id="A0A7W2EK29"/>
<accession>A0A7W2EK29</accession>
<keyword evidence="3" id="KW-1185">Reference proteome</keyword>
<dbReference type="SUPFAM" id="SSF52540">
    <property type="entry name" value="P-loop containing nucleoside triphosphate hydrolases"/>
    <property type="match status" value="1"/>
</dbReference>
<dbReference type="Proteomes" id="UP000566711">
    <property type="component" value="Unassembled WGS sequence"/>
</dbReference>
<dbReference type="SMART" id="SM00382">
    <property type="entry name" value="AAA"/>
    <property type="match status" value="1"/>
</dbReference>
<dbReference type="RefSeq" id="WP_182219599.1">
    <property type="nucleotide sequence ID" value="NZ_JACEZS010000017.1"/>
</dbReference>
<evidence type="ECO:0000259" key="1">
    <source>
        <dbReference type="SMART" id="SM00382"/>
    </source>
</evidence>
<dbReference type="Gene3D" id="3.40.50.300">
    <property type="entry name" value="P-loop containing nucleotide triphosphate hydrolases"/>
    <property type="match status" value="1"/>
</dbReference>
<sequence>MPNDSTSPRTARPDHIADKGKYISFSIRHQVIEFNAFREGWRKISHVHNRGIHAQIAGGLLLVGQSGAGKTTLIEHYRDSFPVTEHPEQTMVPILVVQTPAMPTVKNLAEAILHALGDPDVNKGSTEEKTRRIFKLLVACHVELLIIDEFQHFCDSRRRSVANQVADWLKGVLNVARIPVVVVGLPRAEEVIRMNEQLARRFSSVFFLRPFNFHTDEAQDEFRGLLKTVHKFVPVSCIAFHEANLALRFFIATNGLIDYIAKIIDEAVQIAGRMKNPSIDWDILFQAFGESVWRNAPEELNPFNPDAELRPLNKLGEPFERRDKLLLPGATSEDAD</sequence>
<proteinExistence type="predicted"/>
<evidence type="ECO:0000313" key="2">
    <source>
        <dbReference type="EMBL" id="MBA5607380.1"/>
    </source>
</evidence>
<organism evidence="2 3">
    <name type="scientific">Rugamonas fusca</name>
    <dbReference type="NCBI Taxonomy" id="2758568"/>
    <lineage>
        <taxon>Bacteria</taxon>
        <taxon>Pseudomonadati</taxon>
        <taxon>Pseudomonadota</taxon>
        <taxon>Betaproteobacteria</taxon>
        <taxon>Burkholderiales</taxon>
        <taxon>Oxalobacteraceae</taxon>
        <taxon>Telluria group</taxon>
        <taxon>Rugamonas</taxon>
    </lineage>
</organism>
<name>A0A7W2EK29_9BURK</name>
<feature type="domain" description="AAA+ ATPase" evidence="1">
    <location>
        <begin position="56"/>
        <end position="212"/>
    </location>
</feature>
<comment type="caution">
    <text evidence="2">The sequence shown here is derived from an EMBL/GenBank/DDBJ whole genome shotgun (WGS) entry which is preliminary data.</text>
</comment>
<gene>
    <name evidence="2" type="ORF">H3H36_18650</name>
</gene>
<protein>
    <submittedName>
        <fullName evidence="2">TniB family NTP-binding protein</fullName>
    </submittedName>
</protein>
<dbReference type="Pfam" id="PF05621">
    <property type="entry name" value="TniB"/>
    <property type="match status" value="1"/>
</dbReference>